<name>A0ACC4DKK6_PURLI</name>
<dbReference type="Proteomes" id="UP001638806">
    <property type="component" value="Unassembled WGS sequence"/>
</dbReference>
<evidence type="ECO:0000313" key="1">
    <source>
        <dbReference type="EMBL" id="KAL3956652.1"/>
    </source>
</evidence>
<proteinExistence type="predicted"/>
<sequence>MIDGHLQGGARGISKGSSAAASGLWDAHGIGSQNNADRHARAPAAHQAKAASVITEARAASDWVQASLPQGHGDSGAVPRNSTWLEWPIARHADPLGPTPADIDCAERGHGQRTVDSECRGRAEDEMLMGIGGGARMLDPETPIQGGYRSLGCERRPDVHPRHLRPRLSSSLSAKRGMLASLLLLSSTSGPGKVSSPLRWRAPSPTCAIGGTARVTPVCTPSTQYSAQGARTQTRSGQPGKETISKVHVSRLHFGISVAGMFASSGRRYRPSLTEIPSLAGFSGERRTKMRAKRRNIEKGSQYPLQCPDLLALGFQGPLGLLTRPRRAKPGTPESEPRALGSHMHETVCFPAMMPQIPNAQSRRVSPRLGAGQRDLLAAAETRSKTKGSANSR</sequence>
<evidence type="ECO:0000313" key="2">
    <source>
        <dbReference type="Proteomes" id="UP001638806"/>
    </source>
</evidence>
<gene>
    <name evidence="1" type="ORF">ACCO45_009498</name>
</gene>
<comment type="caution">
    <text evidence="1">The sequence shown here is derived from an EMBL/GenBank/DDBJ whole genome shotgun (WGS) entry which is preliminary data.</text>
</comment>
<organism evidence="1 2">
    <name type="scientific">Purpureocillium lilacinum</name>
    <name type="common">Paecilomyces lilacinus</name>
    <dbReference type="NCBI Taxonomy" id="33203"/>
    <lineage>
        <taxon>Eukaryota</taxon>
        <taxon>Fungi</taxon>
        <taxon>Dikarya</taxon>
        <taxon>Ascomycota</taxon>
        <taxon>Pezizomycotina</taxon>
        <taxon>Sordariomycetes</taxon>
        <taxon>Hypocreomycetidae</taxon>
        <taxon>Hypocreales</taxon>
        <taxon>Ophiocordycipitaceae</taxon>
        <taxon>Purpureocillium</taxon>
    </lineage>
</organism>
<dbReference type="EMBL" id="JBGNUJ010000008">
    <property type="protein sequence ID" value="KAL3956652.1"/>
    <property type="molecule type" value="Genomic_DNA"/>
</dbReference>
<protein>
    <submittedName>
        <fullName evidence="1">Uncharacterized protein</fullName>
    </submittedName>
</protein>
<reference evidence="1" key="1">
    <citation type="submission" date="2024-12" db="EMBL/GenBank/DDBJ databases">
        <title>Comparative genomics and development of molecular markers within Purpureocillium lilacinum and among Purpureocillium species.</title>
        <authorList>
            <person name="Yeh Z.-Y."/>
            <person name="Ni N.-T."/>
            <person name="Lo P.-H."/>
            <person name="Mushyakhwo K."/>
            <person name="Lin C.-F."/>
            <person name="Nai Y.-S."/>
        </authorList>
    </citation>
    <scope>NUCLEOTIDE SEQUENCE</scope>
    <source>
        <strain evidence="1">NCHU-NPUST-175</strain>
    </source>
</reference>
<accession>A0ACC4DKK6</accession>
<keyword evidence="2" id="KW-1185">Reference proteome</keyword>